<keyword evidence="2" id="KW-1185">Reference proteome</keyword>
<dbReference type="Proteomes" id="UP000287188">
    <property type="component" value="Unassembled WGS sequence"/>
</dbReference>
<proteinExistence type="predicted"/>
<sequence>MSSAKKTHRMVHSARRLKSFGRGFLPVYTLTRIYSVEYTKGVEPVFEIIAEPIVLKYLREAGSG</sequence>
<protein>
    <submittedName>
        <fullName evidence="1">Uncharacterized protein</fullName>
    </submittedName>
</protein>
<accession>A0A402AZD2</accession>
<dbReference type="EMBL" id="BIFS01000002">
    <property type="protein sequence ID" value="GCE24438.1"/>
    <property type="molecule type" value="Genomic_DNA"/>
</dbReference>
<organism evidence="1 2">
    <name type="scientific">Dictyobacter kobayashii</name>
    <dbReference type="NCBI Taxonomy" id="2014872"/>
    <lineage>
        <taxon>Bacteria</taxon>
        <taxon>Bacillati</taxon>
        <taxon>Chloroflexota</taxon>
        <taxon>Ktedonobacteria</taxon>
        <taxon>Ktedonobacterales</taxon>
        <taxon>Dictyobacteraceae</taxon>
        <taxon>Dictyobacter</taxon>
    </lineage>
</organism>
<evidence type="ECO:0000313" key="2">
    <source>
        <dbReference type="Proteomes" id="UP000287188"/>
    </source>
</evidence>
<evidence type="ECO:0000313" key="1">
    <source>
        <dbReference type="EMBL" id="GCE24438.1"/>
    </source>
</evidence>
<gene>
    <name evidence="1" type="ORF">KDK_82380</name>
</gene>
<reference evidence="2" key="1">
    <citation type="submission" date="2018-12" db="EMBL/GenBank/DDBJ databases">
        <title>Tengunoibacter tsumagoiensis gen. nov., sp. nov., Dictyobacter kobayashii sp. nov., D. alpinus sp. nov., and D. joshuensis sp. nov. and description of Dictyobacteraceae fam. nov. within the order Ktedonobacterales isolated from Tengu-no-mugimeshi.</title>
        <authorList>
            <person name="Wang C.M."/>
            <person name="Zheng Y."/>
            <person name="Sakai Y."/>
            <person name="Toyoda A."/>
            <person name="Minakuchi Y."/>
            <person name="Abe K."/>
            <person name="Yokota A."/>
            <person name="Yabe S."/>
        </authorList>
    </citation>
    <scope>NUCLEOTIDE SEQUENCE [LARGE SCALE GENOMIC DNA]</scope>
    <source>
        <strain evidence="2">Uno11</strain>
    </source>
</reference>
<comment type="caution">
    <text evidence="1">The sequence shown here is derived from an EMBL/GenBank/DDBJ whole genome shotgun (WGS) entry which is preliminary data.</text>
</comment>
<dbReference type="AlphaFoldDB" id="A0A402AZD2"/>
<name>A0A402AZD2_9CHLR</name>